<organism evidence="2 3">
    <name type="scientific">Pristionchus pacificus</name>
    <name type="common">Parasitic nematode worm</name>
    <dbReference type="NCBI Taxonomy" id="54126"/>
    <lineage>
        <taxon>Eukaryota</taxon>
        <taxon>Metazoa</taxon>
        <taxon>Ecdysozoa</taxon>
        <taxon>Nematoda</taxon>
        <taxon>Chromadorea</taxon>
        <taxon>Rhabditida</taxon>
        <taxon>Rhabditina</taxon>
        <taxon>Diplogasteromorpha</taxon>
        <taxon>Diplogasteroidea</taxon>
        <taxon>Neodiplogasteridae</taxon>
        <taxon>Pristionchus</taxon>
    </lineage>
</organism>
<proteinExistence type="predicted"/>
<evidence type="ECO:0000313" key="2">
    <source>
        <dbReference type="EnsemblMetazoa" id="PPA08159.1"/>
    </source>
</evidence>
<accession>A0A8R1YCK6</accession>
<dbReference type="Proteomes" id="UP000005239">
    <property type="component" value="Unassembled WGS sequence"/>
</dbReference>
<gene>
    <name evidence="2" type="primary">WBGene00097713</name>
</gene>
<evidence type="ECO:0000313" key="3">
    <source>
        <dbReference type="Proteomes" id="UP000005239"/>
    </source>
</evidence>
<accession>A0A2A6BYT5</accession>
<protein>
    <submittedName>
        <fullName evidence="2">Uncharacterized protein</fullName>
    </submittedName>
</protein>
<sequence length="239" mass="26740">MNGSVFSPELDISVVGANRKGPKSKATSNDISSKSRTSFDDTLDEIVKKIRDEIAMPELKRRAPWSMDAPTMKRFNTRQAILNLHSSELLLPSKDRPLSLCKVEQPTPPPTPADFIDNRRFKFSFAVLPPSVPRCDPIKICRPLNPTHSNPLYSTASIRQDVRSSNAMTRSVSSILPFNPDPFCRQIQNVVQNAVPSFPDRKSSFKDNAANLTTTIERCAVAEFFNGKNDTEDEFVQVD</sequence>
<name>A0A2A6BYT5_PRIPA</name>
<feature type="compositionally biased region" description="Polar residues" evidence="1">
    <location>
        <begin position="25"/>
        <end position="36"/>
    </location>
</feature>
<dbReference type="EnsemblMetazoa" id="PPA08159.1">
    <property type="protein sequence ID" value="PPA08159.1"/>
    <property type="gene ID" value="WBGene00097713"/>
</dbReference>
<keyword evidence="3" id="KW-1185">Reference proteome</keyword>
<reference evidence="2" key="2">
    <citation type="submission" date="2022-06" db="UniProtKB">
        <authorList>
            <consortium name="EnsemblMetazoa"/>
        </authorList>
    </citation>
    <scope>IDENTIFICATION</scope>
    <source>
        <strain evidence="2">PS312</strain>
    </source>
</reference>
<dbReference type="AlphaFoldDB" id="A0A2A6BYT5"/>
<feature type="region of interest" description="Disordered" evidence="1">
    <location>
        <begin position="1"/>
        <end position="37"/>
    </location>
</feature>
<reference evidence="3" key="1">
    <citation type="journal article" date="2008" name="Nat. Genet.">
        <title>The Pristionchus pacificus genome provides a unique perspective on nematode lifestyle and parasitism.</title>
        <authorList>
            <person name="Dieterich C."/>
            <person name="Clifton S.W."/>
            <person name="Schuster L.N."/>
            <person name="Chinwalla A."/>
            <person name="Delehaunty K."/>
            <person name="Dinkelacker I."/>
            <person name="Fulton L."/>
            <person name="Fulton R."/>
            <person name="Godfrey J."/>
            <person name="Minx P."/>
            <person name="Mitreva M."/>
            <person name="Roeseler W."/>
            <person name="Tian H."/>
            <person name="Witte H."/>
            <person name="Yang S.P."/>
            <person name="Wilson R.K."/>
            <person name="Sommer R.J."/>
        </authorList>
    </citation>
    <scope>NUCLEOTIDE SEQUENCE [LARGE SCALE GENOMIC DNA]</scope>
    <source>
        <strain evidence="3">PS312</strain>
    </source>
</reference>
<evidence type="ECO:0000256" key="1">
    <source>
        <dbReference type="SAM" id="MobiDB-lite"/>
    </source>
</evidence>